<comment type="subcellular location">
    <subcellularLocation>
        <location evidence="2">Secreted</location>
    </subcellularLocation>
</comment>
<reference evidence="15" key="1">
    <citation type="submission" date="2015-05" db="EMBL/GenBank/DDBJ databases">
        <authorList>
            <person name="Fogelqvist Johan"/>
        </authorList>
    </citation>
    <scope>NUCLEOTIDE SEQUENCE [LARGE SCALE GENOMIC DNA]</scope>
</reference>
<keyword evidence="4" id="KW-0808">Transferase</keyword>
<evidence type="ECO:0000256" key="6">
    <source>
        <dbReference type="ARBA" id="ARBA00023001"/>
    </source>
</evidence>
<keyword evidence="7" id="KW-1015">Disulfide bond</keyword>
<accession>A0A0G4NEK5</accession>
<evidence type="ECO:0000256" key="8">
    <source>
        <dbReference type="ARBA" id="ARBA00023277"/>
    </source>
</evidence>
<dbReference type="PANTHER" id="PTHR33353:SF34">
    <property type="entry name" value="ENDO-BETA-1,4-GLUCANASE D"/>
    <property type="match status" value="1"/>
</dbReference>
<dbReference type="GO" id="GO:0016597">
    <property type="term" value="F:amino acid binding"/>
    <property type="evidence" value="ECO:0007669"/>
    <property type="project" value="InterPro"/>
</dbReference>
<proteinExistence type="inferred from homology"/>
<evidence type="ECO:0000256" key="4">
    <source>
        <dbReference type="ARBA" id="ARBA00022679"/>
    </source>
</evidence>
<dbReference type="Gene3D" id="2.70.50.70">
    <property type="match status" value="1"/>
</dbReference>
<evidence type="ECO:0000256" key="10">
    <source>
        <dbReference type="ARBA" id="ARBA00044502"/>
    </source>
</evidence>
<evidence type="ECO:0000256" key="9">
    <source>
        <dbReference type="ARBA" id="ARBA00023326"/>
    </source>
</evidence>
<keyword evidence="6" id="KW-0136">Cellulose degradation</keyword>
<keyword evidence="9" id="KW-0624">Polysaccharide degradation</keyword>
<dbReference type="EMBL" id="CVQI01034273">
    <property type="protein sequence ID" value="CRK44730.1"/>
    <property type="molecule type" value="Genomic_DNA"/>
</dbReference>
<organism evidence="14 15">
    <name type="scientific">Verticillium longisporum</name>
    <name type="common">Verticillium dahliae var. longisporum</name>
    <dbReference type="NCBI Taxonomy" id="100787"/>
    <lineage>
        <taxon>Eukaryota</taxon>
        <taxon>Fungi</taxon>
        <taxon>Dikarya</taxon>
        <taxon>Ascomycota</taxon>
        <taxon>Pezizomycotina</taxon>
        <taxon>Sordariomycetes</taxon>
        <taxon>Hypocreomycetidae</taxon>
        <taxon>Glomerellales</taxon>
        <taxon>Plectosphaerellaceae</taxon>
        <taxon>Verticillium</taxon>
    </lineage>
</organism>
<dbReference type="GO" id="GO:0005576">
    <property type="term" value="C:extracellular region"/>
    <property type="evidence" value="ECO:0007669"/>
    <property type="project" value="UniProtKB-SubCell"/>
</dbReference>
<dbReference type="GO" id="GO:0016743">
    <property type="term" value="F:carboxyl- or carbamoyltransferase activity"/>
    <property type="evidence" value="ECO:0007669"/>
    <property type="project" value="InterPro"/>
</dbReference>
<keyword evidence="5" id="KW-0732">Signal</keyword>
<name>A0A0G4NEK5_VERLO</name>
<dbReference type="InterPro" id="IPR036901">
    <property type="entry name" value="Asp/Orn_carbamoylTrfase_sf"/>
</dbReference>
<feature type="domain" description="Auxiliary Activity family 9 catalytic" evidence="13">
    <location>
        <begin position="113"/>
        <end position="250"/>
    </location>
</feature>
<dbReference type="InterPro" id="IPR049892">
    <property type="entry name" value="AA9"/>
</dbReference>
<comment type="similarity">
    <text evidence="10">Belongs to the polysaccharide monooxygenase AA9 family.</text>
</comment>
<dbReference type="GO" id="GO:0030245">
    <property type="term" value="P:cellulose catabolic process"/>
    <property type="evidence" value="ECO:0007669"/>
    <property type="project" value="UniProtKB-KW"/>
</dbReference>
<comment type="cofactor">
    <cofactor evidence="1">
        <name>Cu(2+)</name>
        <dbReference type="ChEBI" id="CHEBI:29036"/>
    </cofactor>
</comment>
<dbReference type="PANTHER" id="PTHR33353">
    <property type="entry name" value="PUTATIVE (AFU_ORTHOLOGUE AFUA_1G12560)-RELATED"/>
    <property type="match status" value="1"/>
</dbReference>
<sequence>MRHTALRAARTAFNGSQARAYSQATSTPRHLMSIGDLTPAEFATLVRNAAAHKKAVKATGEAPKSLAGGLTGKTVAMMFSKRSTRTRVSTEAAVAMMGGHPMFLGSNDIQLGTIEIYWNTWPDSHKGPIIDYIAPYNGETTAGSLRWSKFAQKSIVSGQTWVTDSLIANNFTTTTTIPRNLAPGNYVLRHEIIALHGAGNDNGAQNYPQCLNLKVSGSGTVRPTNGVAGTSLYTRNQPGIIFNLYTSYTSYPYPGPALWTAAN</sequence>
<evidence type="ECO:0000256" key="7">
    <source>
        <dbReference type="ARBA" id="ARBA00023157"/>
    </source>
</evidence>
<evidence type="ECO:0000259" key="13">
    <source>
        <dbReference type="Pfam" id="PF03443"/>
    </source>
</evidence>
<dbReference type="Pfam" id="PF03443">
    <property type="entry name" value="AA9"/>
    <property type="match status" value="1"/>
</dbReference>
<dbReference type="Proteomes" id="UP000045706">
    <property type="component" value="Unassembled WGS sequence"/>
</dbReference>
<dbReference type="CDD" id="cd21175">
    <property type="entry name" value="LPMO_AA9"/>
    <property type="match status" value="1"/>
</dbReference>
<dbReference type="Gene3D" id="3.40.50.1370">
    <property type="entry name" value="Aspartate/ornithine carbamoyltransferase"/>
    <property type="match status" value="1"/>
</dbReference>
<evidence type="ECO:0000313" key="15">
    <source>
        <dbReference type="Proteomes" id="UP000045706"/>
    </source>
</evidence>
<evidence type="ECO:0000256" key="3">
    <source>
        <dbReference type="ARBA" id="ARBA00022525"/>
    </source>
</evidence>
<dbReference type="InterPro" id="IPR005103">
    <property type="entry name" value="AA9_LPMO"/>
</dbReference>
<evidence type="ECO:0000256" key="5">
    <source>
        <dbReference type="ARBA" id="ARBA00022729"/>
    </source>
</evidence>
<evidence type="ECO:0000313" key="14">
    <source>
        <dbReference type="EMBL" id="CRK44730.1"/>
    </source>
</evidence>
<dbReference type="InterPro" id="IPR006130">
    <property type="entry name" value="Asp/Orn_carbamoylTrfase"/>
</dbReference>
<dbReference type="SUPFAM" id="SSF53671">
    <property type="entry name" value="Aspartate/ornithine carbamoyltransferase"/>
    <property type="match status" value="1"/>
</dbReference>
<comment type="catalytic activity">
    <reaction evidence="11">
        <text>[(1-&gt;4)-beta-D-glucosyl]n+m + reduced acceptor + O2 = 4-dehydro-beta-D-glucosyl-[(1-&gt;4)-beta-D-glucosyl]n-1 + [(1-&gt;4)-beta-D-glucosyl]m + acceptor + H2O.</text>
        <dbReference type="EC" id="1.14.99.56"/>
    </reaction>
</comment>
<keyword evidence="3" id="KW-0964">Secreted</keyword>
<protein>
    <recommendedName>
        <fullName evidence="12">lytic cellulose monooxygenase (C4-dehydrogenating)</fullName>
        <ecNumber evidence="12">1.14.99.56</ecNumber>
    </recommendedName>
</protein>
<dbReference type="PROSITE" id="PS00097">
    <property type="entry name" value="CARBAMOYLTRANSFERASE"/>
    <property type="match status" value="1"/>
</dbReference>
<dbReference type="GO" id="GO:0006520">
    <property type="term" value="P:amino acid metabolic process"/>
    <property type="evidence" value="ECO:0007669"/>
    <property type="project" value="InterPro"/>
</dbReference>
<evidence type="ECO:0000256" key="12">
    <source>
        <dbReference type="ARBA" id="ARBA00047174"/>
    </source>
</evidence>
<dbReference type="EC" id="1.14.99.56" evidence="12"/>
<evidence type="ECO:0000256" key="1">
    <source>
        <dbReference type="ARBA" id="ARBA00001973"/>
    </source>
</evidence>
<dbReference type="AlphaFoldDB" id="A0A0G4NEK5"/>
<evidence type="ECO:0000256" key="11">
    <source>
        <dbReference type="ARBA" id="ARBA00045077"/>
    </source>
</evidence>
<evidence type="ECO:0000256" key="2">
    <source>
        <dbReference type="ARBA" id="ARBA00004613"/>
    </source>
</evidence>
<gene>
    <name evidence="14" type="ORF">BN1723_006256</name>
</gene>
<keyword evidence="8" id="KW-0119">Carbohydrate metabolism</keyword>